<comment type="caution">
    <text evidence="2">The sequence shown here is derived from an EMBL/GenBank/DDBJ whole genome shotgun (WGS) entry which is preliminary data.</text>
</comment>
<dbReference type="RefSeq" id="WP_205107309.1">
    <property type="nucleotide sequence ID" value="NZ_JACJJL010000002.1"/>
</dbReference>
<sequence>MDKILTVVIPTYNMERYLRYCLDSLCVGRGSDVLEVLVINDGSTDSSSAIAHEYEQKSPGIFRVIDKENGNYGSCVNRGLTETKGKYIKILDADDSIDTENFEHFIDFLCTTDADLVLSDFAVVGVDRNVRKVIKYGLGAGTIFDMCKVCGSHSFVNMQMHAVTYKRDNLLQLGYRQTEGISYTDQQWIFIPMVAVKTVAHFDGVIYKYLVGRAGQTMNPEVKMRNVTHTLKCALDMSAEYQRHYDNVRGTALQKYLDARIIPFIKEGYVSSLANYNHDIKKMLADIDCLLKERSPYVYNLIGSKDVSSFHGFEYINYWRRHKNINSMLMRIICRIYLKMLASKLKAREQDPMYVPVSF</sequence>
<evidence type="ECO:0000313" key="2">
    <source>
        <dbReference type="EMBL" id="MBM6660499.1"/>
    </source>
</evidence>
<feature type="domain" description="Glycosyltransferase 2-like" evidence="1">
    <location>
        <begin position="6"/>
        <end position="132"/>
    </location>
</feature>
<name>A0A938WK04_9BACT</name>
<proteinExistence type="predicted"/>
<accession>A0A938WK04</accession>
<dbReference type="InterPro" id="IPR001173">
    <property type="entry name" value="Glyco_trans_2-like"/>
</dbReference>
<dbReference type="Proteomes" id="UP000764045">
    <property type="component" value="Unassembled WGS sequence"/>
</dbReference>
<protein>
    <submittedName>
        <fullName evidence="2">Glycosyltransferase</fullName>
    </submittedName>
</protein>
<dbReference type="InterPro" id="IPR029044">
    <property type="entry name" value="Nucleotide-diphossugar_trans"/>
</dbReference>
<dbReference type="CDD" id="cd00761">
    <property type="entry name" value="Glyco_tranf_GTA_type"/>
    <property type="match status" value="1"/>
</dbReference>
<dbReference type="SUPFAM" id="SSF53448">
    <property type="entry name" value="Nucleotide-diphospho-sugar transferases"/>
    <property type="match status" value="1"/>
</dbReference>
<dbReference type="Pfam" id="PF00535">
    <property type="entry name" value="Glycos_transf_2"/>
    <property type="match status" value="1"/>
</dbReference>
<dbReference type="PANTHER" id="PTHR43685:SF2">
    <property type="entry name" value="GLYCOSYLTRANSFERASE 2-LIKE DOMAIN-CONTAINING PROTEIN"/>
    <property type="match status" value="1"/>
</dbReference>
<gene>
    <name evidence="2" type="ORF">H6B30_01805</name>
</gene>
<keyword evidence="3" id="KW-1185">Reference proteome</keyword>
<evidence type="ECO:0000259" key="1">
    <source>
        <dbReference type="Pfam" id="PF00535"/>
    </source>
</evidence>
<evidence type="ECO:0000313" key="3">
    <source>
        <dbReference type="Proteomes" id="UP000764045"/>
    </source>
</evidence>
<dbReference type="AlphaFoldDB" id="A0A938WK04"/>
<reference evidence="2 3" key="1">
    <citation type="journal article" date="2021" name="Sci. Rep.">
        <title>The distribution of antibiotic resistance genes in chicken gut microbiota commensals.</title>
        <authorList>
            <person name="Juricova H."/>
            <person name="Matiasovicova J."/>
            <person name="Kubasova T."/>
            <person name="Cejkova D."/>
            <person name="Rychlik I."/>
        </authorList>
    </citation>
    <scope>NUCLEOTIDE SEQUENCE [LARGE SCALE GENOMIC DNA]</scope>
    <source>
        <strain evidence="2 3">An819</strain>
    </source>
</reference>
<dbReference type="InterPro" id="IPR050834">
    <property type="entry name" value="Glycosyltransf_2"/>
</dbReference>
<dbReference type="Gene3D" id="3.90.550.10">
    <property type="entry name" value="Spore Coat Polysaccharide Biosynthesis Protein SpsA, Chain A"/>
    <property type="match status" value="1"/>
</dbReference>
<dbReference type="EMBL" id="JACJJL010000002">
    <property type="protein sequence ID" value="MBM6660499.1"/>
    <property type="molecule type" value="Genomic_DNA"/>
</dbReference>
<dbReference type="PANTHER" id="PTHR43685">
    <property type="entry name" value="GLYCOSYLTRANSFERASE"/>
    <property type="match status" value="1"/>
</dbReference>
<organism evidence="2 3">
    <name type="scientific">Marseilla massiliensis</name>
    <dbReference type="NCBI Taxonomy" id="1841864"/>
    <lineage>
        <taxon>Bacteria</taxon>
        <taxon>Pseudomonadati</taxon>
        <taxon>Bacteroidota</taxon>
        <taxon>Bacteroidia</taxon>
        <taxon>Bacteroidales</taxon>
        <taxon>Prevotellaceae</taxon>
        <taxon>Marseilla</taxon>
    </lineage>
</organism>